<accession>A0A4P6Y8V2</accession>
<dbReference type="PANTHER" id="PTHR23070">
    <property type="entry name" value="BCS1 AAA-TYPE ATPASE"/>
    <property type="match status" value="1"/>
</dbReference>
<dbReference type="SUPFAM" id="SSF52540">
    <property type="entry name" value="P-loop containing nucleoside triphosphate hydrolases"/>
    <property type="match status" value="1"/>
</dbReference>
<evidence type="ECO:0000259" key="1">
    <source>
        <dbReference type="Pfam" id="PF00004"/>
    </source>
</evidence>
<dbReference type="GO" id="GO:0016887">
    <property type="term" value="F:ATP hydrolysis activity"/>
    <property type="evidence" value="ECO:0007669"/>
    <property type="project" value="InterPro"/>
</dbReference>
<feature type="domain" description="ATPase AAA-type core" evidence="1">
    <location>
        <begin position="188"/>
        <end position="307"/>
    </location>
</feature>
<dbReference type="InterPro" id="IPR027417">
    <property type="entry name" value="P-loop_NTPase"/>
</dbReference>
<sequence>MNLTESISNRNTSNLFAFRSHNQYVNVFDLFLLHFNAIPNAVIEENIDCENANDYFLEKYRNEIKEHFYQKGVFENETKSKLKEDYCVLDNIIIVFSLEKRRLCFLFTEKQSDKIQTIIDELTRFKKRVKKQSQEISLLINTNQGIETTSLKVTKPKLNIEDNYNDDFQQIHQTIFKRLSKNNDKGLILLHGKPGSGKTFYIRYLISSVKKKVIFLPPNMANALTNPDLLPILIQNPNSIFVIEDAENIVIDREQNGSSPVSALLNISDGLLSDCLNIQIICSFNTDLSKVDSALMRKGRLIAKYEFKALEVPKAQQLSDKLGFQTKILAPTILTDIYNQNENDFQEKKSLIGF</sequence>
<dbReference type="KEGG" id="fnk:E1750_10885"/>
<dbReference type="Gene3D" id="3.40.50.300">
    <property type="entry name" value="P-loop containing nucleotide triphosphate hydrolases"/>
    <property type="match status" value="1"/>
</dbReference>
<dbReference type="InterPro" id="IPR050747">
    <property type="entry name" value="Mitochondrial_chaperone_BCS1"/>
</dbReference>
<dbReference type="GO" id="GO:0005524">
    <property type="term" value="F:ATP binding"/>
    <property type="evidence" value="ECO:0007669"/>
    <property type="project" value="InterPro"/>
</dbReference>
<dbReference type="EMBL" id="CP037933">
    <property type="protein sequence ID" value="QBN19286.1"/>
    <property type="molecule type" value="Genomic_DNA"/>
</dbReference>
<reference evidence="3" key="1">
    <citation type="submission" date="2019-03" db="EMBL/GenBank/DDBJ databases">
        <title>Flavobacterium sp.</title>
        <authorList>
            <person name="Kim H."/>
        </authorList>
    </citation>
    <scope>NUCLEOTIDE SEQUENCE [LARGE SCALE GENOMIC DNA]</scope>
    <source>
        <strain evidence="3">GS13</strain>
    </source>
</reference>
<protein>
    <submittedName>
        <fullName evidence="2">AAA family ATPase</fullName>
    </submittedName>
</protein>
<organism evidence="2 3">
    <name type="scientific">Flavobacterium nackdongense</name>
    <dbReference type="NCBI Taxonomy" id="2547394"/>
    <lineage>
        <taxon>Bacteria</taxon>
        <taxon>Pseudomonadati</taxon>
        <taxon>Bacteroidota</taxon>
        <taxon>Flavobacteriia</taxon>
        <taxon>Flavobacteriales</taxon>
        <taxon>Flavobacteriaceae</taxon>
        <taxon>Flavobacterium</taxon>
    </lineage>
</organism>
<dbReference type="AlphaFoldDB" id="A0A4P6Y8V2"/>
<dbReference type="OrthoDB" id="9809379at2"/>
<evidence type="ECO:0000313" key="3">
    <source>
        <dbReference type="Proteomes" id="UP000291124"/>
    </source>
</evidence>
<dbReference type="RefSeq" id="WP_133276805.1">
    <property type="nucleotide sequence ID" value="NZ_CP037933.1"/>
</dbReference>
<dbReference type="Proteomes" id="UP000291124">
    <property type="component" value="Chromosome"/>
</dbReference>
<evidence type="ECO:0000313" key="2">
    <source>
        <dbReference type="EMBL" id="QBN19286.1"/>
    </source>
</evidence>
<name>A0A4P6Y8V2_9FLAO</name>
<dbReference type="Pfam" id="PF00004">
    <property type="entry name" value="AAA"/>
    <property type="match status" value="1"/>
</dbReference>
<proteinExistence type="predicted"/>
<keyword evidence="3" id="KW-1185">Reference proteome</keyword>
<gene>
    <name evidence="2" type="ORF">E1750_10885</name>
</gene>
<dbReference type="InterPro" id="IPR003959">
    <property type="entry name" value="ATPase_AAA_core"/>
</dbReference>